<dbReference type="PROSITE" id="PS50179">
    <property type="entry name" value="VHS"/>
    <property type="match status" value="1"/>
</dbReference>
<dbReference type="Pfam" id="PF00790">
    <property type="entry name" value="VHS"/>
    <property type="match status" value="1"/>
</dbReference>
<comment type="similarity">
    <text evidence="2">Belongs to the STAM family.</text>
</comment>
<evidence type="ECO:0000256" key="3">
    <source>
        <dbReference type="ARBA" id="ARBA00017923"/>
    </source>
</evidence>
<dbReference type="Gene3D" id="2.30.30.40">
    <property type="entry name" value="SH3 Domains"/>
    <property type="match status" value="1"/>
</dbReference>
<reference evidence="11 12" key="1">
    <citation type="submission" date="2024-03" db="EMBL/GenBank/DDBJ databases">
        <title>Genome-scale model development and genomic sequencing of the oleaginous clade Lipomyces.</title>
        <authorList>
            <consortium name="Lawrence Berkeley National Laboratory"/>
            <person name="Czajka J.J."/>
            <person name="Han Y."/>
            <person name="Kim J."/>
            <person name="Mondo S.J."/>
            <person name="Hofstad B.A."/>
            <person name="Robles A."/>
            <person name="Haridas S."/>
            <person name="Riley R."/>
            <person name="LaButti K."/>
            <person name="Pangilinan J."/>
            <person name="Andreopoulos W."/>
            <person name="Lipzen A."/>
            <person name="Yan J."/>
            <person name="Wang M."/>
            <person name="Ng V."/>
            <person name="Grigoriev I.V."/>
            <person name="Spatafora J.W."/>
            <person name="Magnuson J.K."/>
            <person name="Baker S.E."/>
            <person name="Pomraning K.R."/>
        </authorList>
    </citation>
    <scope>NUCLEOTIDE SEQUENCE [LARGE SCALE GENOMIC DNA]</scope>
    <source>
        <strain evidence="11 12">Phaff 52-87</strain>
    </source>
</reference>
<dbReference type="PROSITE" id="PS50002">
    <property type="entry name" value="SH3"/>
    <property type="match status" value="1"/>
</dbReference>
<dbReference type="InterPro" id="IPR008942">
    <property type="entry name" value="ENTH_VHS"/>
</dbReference>
<organism evidence="11 12">
    <name type="scientific">Myxozyma melibiosi</name>
    <dbReference type="NCBI Taxonomy" id="54550"/>
    <lineage>
        <taxon>Eukaryota</taxon>
        <taxon>Fungi</taxon>
        <taxon>Dikarya</taxon>
        <taxon>Ascomycota</taxon>
        <taxon>Saccharomycotina</taxon>
        <taxon>Lipomycetes</taxon>
        <taxon>Lipomycetales</taxon>
        <taxon>Lipomycetaceae</taxon>
        <taxon>Myxozyma</taxon>
    </lineage>
</organism>
<dbReference type="InterPro" id="IPR036028">
    <property type="entry name" value="SH3-like_dom_sf"/>
</dbReference>
<evidence type="ECO:0000256" key="5">
    <source>
        <dbReference type="ARBA" id="ARBA00022443"/>
    </source>
</evidence>
<dbReference type="SUPFAM" id="SSF48464">
    <property type="entry name" value="ENTH/VHS domain"/>
    <property type="match status" value="1"/>
</dbReference>
<feature type="coiled-coil region" evidence="8">
    <location>
        <begin position="340"/>
        <end position="367"/>
    </location>
</feature>
<evidence type="ECO:0000259" key="10">
    <source>
        <dbReference type="PROSITE" id="PS50179"/>
    </source>
</evidence>
<dbReference type="EMBL" id="JBBJBU010000008">
    <property type="protein sequence ID" value="KAK7204480.1"/>
    <property type="molecule type" value="Genomic_DNA"/>
</dbReference>
<dbReference type="PANTHER" id="PTHR45929">
    <property type="entry name" value="JAK PATHWAY SIGNAL TRANSDUCTION ADAPTOR MOLECULE"/>
    <property type="match status" value="1"/>
</dbReference>
<dbReference type="SUPFAM" id="SSF50044">
    <property type="entry name" value="SH3-domain"/>
    <property type="match status" value="1"/>
</dbReference>
<dbReference type="GeneID" id="90039719"/>
<evidence type="ECO:0000256" key="7">
    <source>
        <dbReference type="PROSITE-ProRule" id="PRU00192"/>
    </source>
</evidence>
<dbReference type="InterPro" id="IPR050670">
    <property type="entry name" value="STAM"/>
</dbReference>
<proteinExistence type="inferred from homology"/>
<evidence type="ECO:0000313" key="11">
    <source>
        <dbReference type="EMBL" id="KAK7204480.1"/>
    </source>
</evidence>
<evidence type="ECO:0000256" key="2">
    <source>
        <dbReference type="ARBA" id="ARBA00009666"/>
    </source>
</evidence>
<dbReference type="RefSeq" id="XP_064767513.1">
    <property type="nucleotide sequence ID" value="XM_064914207.1"/>
</dbReference>
<dbReference type="InterPro" id="IPR002014">
    <property type="entry name" value="VHS_dom"/>
</dbReference>
<evidence type="ECO:0000256" key="6">
    <source>
        <dbReference type="ARBA" id="ARBA00022753"/>
    </source>
</evidence>
<feature type="domain" description="VHS" evidence="10">
    <location>
        <begin position="13"/>
        <end position="136"/>
    </location>
</feature>
<evidence type="ECO:0000313" key="12">
    <source>
        <dbReference type="Proteomes" id="UP001498771"/>
    </source>
</evidence>
<dbReference type="PRINTS" id="PR00499">
    <property type="entry name" value="P67PHOX"/>
</dbReference>
<dbReference type="Gene3D" id="1.20.5.1940">
    <property type="match status" value="1"/>
</dbReference>
<keyword evidence="12" id="KW-1185">Reference proteome</keyword>
<dbReference type="SMART" id="SM00288">
    <property type="entry name" value="VHS"/>
    <property type="match status" value="1"/>
</dbReference>
<sequence length="378" mass="41129">MTASPTSIDRAIVEATTGSSVDWVLIQAICDSVNGDDSVAKEAADALQKRLDLDDELIQLQSLTLLHTLGTTCSRALKIQLCTRAFTQSLVGLFSNHAAAEAVKSRLLAVMSALVEVFGSTDFELSLMAEALGQVKLLNPTIKPQAVLETPPARRKPTLEEIMAKRLAISMQEGKSQAPMRARKAASSSSSSAAAAVPAYVAPNPVAAAATPAATPTAKATAAPTKVRRVRALYDLDSHVAGELSFRKDDVIYVLERVSNDWWKGSLRGQIGIFPLNYFSPVADASPSEVQRNAETEARVFADGERVERFLAMLETVGSKKEEEEVEGMYKSVVDARPMLSEYLQQLEQVTRDLRDLSERYSEGMRKYEAYLARSGSR</sequence>
<evidence type="ECO:0000259" key="9">
    <source>
        <dbReference type="PROSITE" id="PS50002"/>
    </source>
</evidence>
<name>A0ABR1F3R1_9ASCO</name>
<dbReference type="PANTHER" id="PTHR45929:SF3">
    <property type="entry name" value="JAK PATHWAY SIGNAL TRANSDUCTION ADAPTOR MOLECULE"/>
    <property type="match status" value="1"/>
</dbReference>
<keyword evidence="6" id="KW-0967">Endosome</keyword>
<dbReference type="PRINTS" id="PR00452">
    <property type="entry name" value="SH3DOMAIN"/>
</dbReference>
<dbReference type="Gene3D" id="1.25.40.90">
    <property type="match status" value="1"/>
</dbReference>
<evidence type="ECO:0000256" key="1">
    <source>
        <dbReference type="ARBA" id="ARBA00004125"/>
    </source>
</evidence>
<keyword evidence="5 7" id="KW-0728">SH3 domain</keyword>
<dbReference type="InterPro" id="IPR001452">
    <property type="entry name" value="SH3_domain"/>
</dbReference>
<accession>A0ABR1F3R1</accession>
<feature type="domain" description="SH3" evidence="9">
    <location>
        <begin position="225"/>
        <end position="284"/>
    </location>
</feature>
<evidence type="ECO:0000256" key="4">
    <source>
        <dbReference type="ARBA" id="ARBA00018978"/>
    </source>
</evidence>
<comment type="caution">
    <text evidence="11">The sequence shown here is derived from an EMBL/GenBank/DDBJ whole genome shotgun (WGS) entry which is preliminary data.</text>
</comment>
<comment type="subcellular location">
    <subcellularLocation>
        <location evidence="1">Endosome membrane</location>
        <topology evidence="1">Peripheral membrane protein</topology>
        <orientation evidence="1">Cytoplasmic side</orientation>
    </subcellularLocation>
</comment>
<evidence type="ECO:0000256" key="8">
    <source>
        <dbReference type="SAM" id="Coils"/>
    </source>
</evidence>
<gene>
    <name evidence="11" type="ORF">BZA70DRAFT_290442</name>
</gene>
<keyword evidence="8" id="KW-0175">Coiled coil</keyword>
<dbReference type="Proteomes" id="UP001498771">
    <property type="component" value="Unassembled WGS sequence"/>
</dbReference>
<dbReference type="Pfam" id="PF00018">
    <property type="entry name" value="SH3_1"/>
    <property type="match status" value="1"/>
</dbReference>
<dbReference type="SMART" id="SM00326">
    <property type="entry name" value="SH3"/>
    <property type="match status" value="1"/>
</dbReference>
<protein>
    <recommendedName>
        <fullName evidence="3">Class E vacuolar protein-sorting machinery protein HSE1</fullName>
    </recommendedName>
    <alternativeName>
        <fullName evidence="4">Class E vacuolar protein-sorting machinery protein hse1</fullName>
    </alternativeName>
</protein>